<keyword evidence="8" id="KW-0418">Kinase</keyword>
<dbReference type="EMBL" id="JACAZI010000006">
    <property type="protein sequence ID" value="KAF7357899.1"/>
    <property type="molecule type" value="Genomic_DNA"/>
</dbReference>
<dbReference type="FunFam" id="3.30.200.20:FF:000042">
    <property type="entry name" value="Aurora kinase A"/>
    <property type="match status" value="1"/>
</dbReference>
<dbReference type="InterPro" id="IPR008984">
    <property type="entry name" value="SMAD_FHA_dom_sf"/>
</dbReference>
<feature type="compositionally biased region" description="Polar residues" evidence="5">
    <location>
        <begin position="460"/>
        <end position="469"/>
    </location>
</feature>
<keyword evidence="3 4" id="KW-0067">ATP-binding</keyword>
<evidence type="ECO:0000256" key="3">
    <source>
        <dbReference type="ARBA" id="ARBA00022840"/>
    </source>
</evidence>
<comment type="similarity">
    <text evidence="1">Belongs to the protein kinase superfamily. CAMK Ser/Thr protein kinase family. CHEK2 subfamily.</text>
</comment>
<dbReference type="InterPro" id="IPR011009">
    <property type="entry name" value="Kinase-like_dom_sf"/>
</dbReference>
<dbReference type="Pfam" id="PF00069">
    <property type="entry name" value="Pkinase"/>
    <property type="match status" value="1"/>
</dbReference>
<dbReference type="GO" id="GO:0004674">
    <property type="term" value="F:protein serine/threonine kinase activity"/>
    <property type="evidence" value="ECO:0007669"/>
    <property type="project" value="InterPro"/>
</dbReference>
<proteinExistence type="inferred from homology"/>
<dbReference type="SMART" id="SM00220">
    <property type="entry name" value="S_TKc"/>
    <property type="match status" value="1"/>
</dbReference>
<dbReference type="Pfam" id="PF00498">
    <property type="entry name" value="FHA"/>
    <property type="match status" value="1"/>
</dbReference>
<evidence type="ECO:0000313" key="9">
    <source>
        <dbReference type="Proteomes" id="UP000620124"/>
    </source>
</evidence>
<dbReference type="GO" id="GO:0005737">
    <property type="term" value="C:cytoplasm"/>
    <property type="evidence" value="ECO:0007669"/>
    <property type="project" value="TreeGrafter"/>
</dbReference>
<dbReference type="PANTHER" id="PTHR24348">
    <property type="entry name" value="SERINE/THREONINE-PROTEIN KINASE UNC-51-RELATED"/>
    <property type="match status" value="1"/>
</dbReference>
<evidence type="ECO:0000259" key="7">
    <source>
        <dbReference type="PROSITE" id="PS50011"/>
    </source>
</evidence>
<feature type="domain" description="FHA" evidence="6">
    <location>
        <begin position="65"/>
        <end position="118"/>
    </location>
</feature>
<name>A0A8H6YF86_9AGAR</name>
<accession>A0A8H6YF86</accession>
<keyword evidence="2 4" id="KW-0547">Nucleotide-binding</keyword>
<protein>
    <submittedName>
        <fullName evidence="8">Pkinase-domain-containing protein</fullName>
    </submittedName>
</protein>
<gene>
    <name evidence="8" type="ORF">MVEN_00836200</name>
</gene>
<dbReference type="Gene3D" id="1.10.510.10">
    <property type="entry name" value="Transferase(Phosphotransferase) domain 1"/>
    <property type="match status" value="1"/>
</dbReference>
<dbReference type="PROSITE" id="PS50011">
    <property type="entry name" value="PROTEIN_KINASE_DOM"/>
    <property type="match status" value="1"/>
</dbReference>
<dbReference type="Proteomes" id="UP000620124">
    <property type="component" value="Unassembled WGS sequence"/>
</dbReference>
<dbReference type="PROSITE" id="PS00107">
    <property type="entry name" value="PROTEIN_KINASE_ATP"/>
    <property type="match status" value="1"/>
</dbReference>
<keyword evidence="8" id="KW-0808">Transferase</keyword>
<dbReference type="SUPFAM" id="SSF49879">
    <property type="entry name" value="SMAD/FHA domain"/>
    <property type="match status" value="1"/>
</dbReference>
<organism evidence="8 9">
    <name type="scientific">Mycena venus</name>
    <dbReference type="NCBI Taxonomy" id="2733690"/>
    <lineage>
        <taxon>Eukaryota</taxon>
        <taxon>Fungi</taxon>
        <taxon>Dikarya</taxon>
        <taxon>Basidiomycota</taxon>
        <taxon>Agaricomycotina</taxon>
        <taxon>Agaricomycetes</taxon>
        <taxon>Agaricomycetidae</taxon>
        <taxon>Agaricales</taxon>
        <taxon>Marasmiineae</taxon>
        <taxon>Mycenaceae</taxon>
        <taxon>Mycena</taxon>
    </lineage>
</organism>
<evidence type="ECO:0000259" key="6">
    <source>
        <dbReference type="PROSITE" id="PS50006"/>
    </source>
</evidence>
<sequence>MDVSMSDNSQDHSQNPDDQNNTQPLSQHSDVTRPEDDLDAKCWGLLLPCTPGRERVRFPKANNRITVGRDAKNTVVITWMAVSSLHAIIRWNGQEDGQSIVTIEDCSSNGTFFKGERIGKGNTRVLTDGCEISFGPASRHSKEHMPEYRYTYRDLVSEKRDLYRKYDLSIELGHGSYARVYKALQKGTSKWVAVKVISQTMRFNMSPDREAGAIREITVMRTLRHPNICAFLDYFENPDKSIDIVLEYMDGGDLGTYMMRTNNGQGIGEWLSCHFTYQICKAVTYIHSCKITHRDLKPENILLSPDDPPIAKIADFGLAKLVDDATVLKTICGTRSYMAPEIITRLSTDSPYTNLVDSWSIGAIVFSMFTMQTPFPKLPTLEVKALVTNQLIDWVHLDEKEDISDNGKDFVRQLLVFNPENRTSLVEAQLHPWLVGHKPTYEIQTPDELDAGQTVTRTASLNSGASNSAEPPPRPTLPRAATVDPYADDYPQPPPVRNGPKLRTPSPVPLDPIAEVESRVPRV</sequence>
<dbReference type="OrthoDB" id="10252171at2759"/>
<feature type="compositionally biased region" description="Low complexity" evidence="5">
    <location>
        <begin position="477"/>
        <end position="490"/>
    </location>
</feature>
<dbReference type="PANTHER" id="PTHR24348:SF68">
    <property type="entry name" value="SERINE_THREONINE-PROTEIN KINASE ATG1C"/>
    <property type="match status" value="1"/>
</dbReference>
<dbReference type="InterPro" id="IPR045269">
    <property type="entry name" value="Atg1-like"/>
</dbReference>
<dbReference type="PROSITE" id="PS50006">
    <property type="entry name" value="FHA_DOMAIN"/>
    <property type="match status" value="1"/>
</dbReference>
<dbReference type="SUPFAM" id="SSF56112">
    <property type="entry name" value="Protein kinase-like (PK-like)"/>
    <property type="match status" value="1"/>
</dbReference>
<dbReference type="InterPro" id="IPR008271">
    <property type="entry name" value="Ser/Thr_kinase_AS"/>
</dbReference>
<keyword evidence="9" id="KW-1185">Reference proteome</keyword>
<comment type="caution">
    <text evidence="8">The sequence shown here is derived from an EMBL/GenBank/DDBJ whole genome shotgun (WGS) entry which is preliminary data.</text>
</comment>
<feature type="region of interest" description="Disordered" evidence="5">
    <location>
        <begin position="460"/>
        <end position="523"/>
    </location>
</feature>
<dbReference type="InterPro" id="IPR017441">
    <property type="entry name" value="Protein_kinase_ATP_BS"/>
</dbReference>
<evidence type="ECO:0000256" key="4">
    <source>
        <dbReference type="PROSITE-ProRule" id="PRU10141"/>
    </source>
</evidence>
<dbReference type="GO" id="GO:0005524">
    <property type="term" value="F:ATP binding"/>
    <property type="evidence" value="ECO:0007669"/>
    <property type="project" value="UniProtKB-UniRule"/>
</dbReference>
<reference evidence="8" key="1">
    <citation type="submission" date="2020-05" db="EMBL/GenBank/DDBJ databases">
        <title>Mycena genomes resolve the evolution of fungal bioluminescence.</title>
        <authorList>
            <person name="Tsai I.J."/>
        </authorList>
    </citation>
    <scope>NUCLEOTIDE SEQUENCE</scope>
    <source>
        <strain evidence="8">CCC161011</strain>
    </source>
</reference>
<feature type="compositionally biased region" description="Polar residues" evidence="5">
    <location>
        <begin position="1"/>
        <end position="29"/>
    </location>
</feature>
<dbReference type="AlphaFoldDB" id="A0A8H6YF86"/>
<dbReference type="PROSITE" id="PS00108">
    <property type="entry name" value="PROTEIN_KINASE_ST"/>
    <property type="match status" value="1"/>
</dbReference>
<feature type="binding site" evidence="4">
    <location>
        <position position="195"/>
    </location>
    <ligand>
        <name>ATP</name>
        <dbReference type="ChEBI" id="CHEBI:30616"/>
    </ligand>
</feature>
<feature type="region of interest" description="Disordered" evidence="5">
    <location>
        <begin position="1"/>
        <end position="34"/>
    </location>
</feature>
<evidence type="ECO:0000256" key="5">
    <source>
        <dbReference type="SAM" id="MobiDB-lite"/>
    </source>
</evidence>
<dbReference type="InterPro" id="IPR000719">
    <property type="entry name" value="Prot_kinase_dom"/>
</dbReference>
<evidence type="ECO:0000313" key="8">
    <source>
        <dbReference type="EMBL" id="KAF7357899.1"/>
    </source>
</evidence>
<dbReference type="GO" id="GO:0010506">
    <property type="term" value="P:regulation of autophagy"/>
    <property type="evidence" value="ECO:0007669"/>
    <property type="project" value="InterPro"/>
</dbReference>
<evidence type="ECO:0000256" key="2">
    <source>
        <dbReference type="ARBA" id="ARBA00022741"/>
    </source>
</evidence>
<dbReference type="Gene3D" id="2.60.200.20">
    <property type="match status" value="1"/>
</dbReference>
<dbReference type="InterPro" id="IPR000253">
    <property type="entry name" value="FHA_dom"/>
</dbReference>
<feature type="domain" description="Protein kinase" evidence="7">
    <location>
        <begin position="166"/>
        <end position="434"/>
    </location>
</feature>
<dbReference type="SMART" id="SM00240">
    <property type="entry name" value="FHA"/>
    <property type="match status" value="1"/>
</dbReference>
<evidence type="ECO:0000256" key="1">
    <source>
        <dbReference type="ARBA" id="ARBA00005575"/>
    </source>
</evidence>